<gene>
    <name evidence="1" type="ORF">SAMN03080606_00595</name>
</gene>
<sequence length="40" mass="4477">WRSELFTLSVGMVGLIRGQSLLIYKMPQKIGTIATEAQCH</sequence>
<dbReference type="EMBL" id="FMUS01000002">
    <property type="protein sequence ID" value="SCX96450.1"/>
    <property type="molecule type" value="Genomic_DNA"/>
</dbReference>
<feature type="non-terminal residue" evidence="1">
    <location>
        <position position="1"/>
    </location>
</feature>
<dbReference type="AlphaFoldDB" id="A0A1G5C2B6"/>
<name>A0A1G5C2B6_9FIRM</name>
<evidence type="ECO:0000313" key="2">
    <source>
        <dbReference type="Proteomes" id="UP000198636"/>
    </source>
</evidence>
<accession>A0A1G5C2B6</accession>
<evidence type="ECO:0000313" key="1">
    <source>
        <dbReference type="EMBL" id="SCX96450.1"/>
    </source>
</evidence>
<dbReference type="Proteomes" id="UP000198636">
    <property type="component" value="Unassembled WGS sequence"/>
</dbReference>
<protein>
    <submittedName>
        <fullName evidence="1">Uncharacterized protein</fullName>
    </submittedName>
</protein>
<reference evidence="1 2" key="1">
    <citation type="submission" date="2016-10" db="EMBL/GenBank/DDBJ databases">
        <authorList>
            <person name="de Groot N.N."/>
        </authorList>
    </citation>
    <scope>NUCLEOTIDE SEQUENCE [LARGE SCALE GENOMIC DNA]</scope>
    <source>
        <strain evidence="1 2">DSM 18978</strain>
    </source>
</reference>
<keyword evidence="2" id="KW-1185">Reference proteome</keyword>
<organism evidence="1 2">
    <name type="scientific">Alkaliphilus peptidifermentans DSM 18978</name>
    <dbReference type="NCBI Taxonomy" id="1120976"/>
    <lineage>
        <taxon>Bacteria</taxon>
        <taxon>Bacillati</taxon>
        <taxon>Bacillota</taxon>
        <taxon>Clostridia</taxon>
        <taxon>Peptostreptococcales</taxon>
        <taxon>Natronincolaceae</taxon>
        <taxon>Alkaliphilus</taxon>
    </lineage>
</organism>
<proteinExistence type="predicted"/>